<organism evidence="2 3">
    <name type="scientific">Larimichthys crocea</name>
    <name type="common">Large yellow croaker</name>
    <name type="synonym">Pseudosciaena crocea</name>
    <dbReference type="NCBI Taxonomy" id="215358"/>
    <lineage>
        <taxon>Eukaryota</taxon>
        <taxon>Metazoa</taxon>
        <taxon>Chordata</taxon>
        <taxon>Craniata</taxon>
        <taxon>Vertebrata</taxon>
        <taxon>Euteleostomi</taxon>
        <taxon>Actinopterygii</taxon>
        <taxon>Neopterygii</taxon>
        <taxon>Teleostei</taxon>
        <taxon>Neoteleostei</taxon>
        <taxon>Acanthomorphata</taxon>
        <taxon>Eupercaria</taxon>
        <taxon>Sciaenidae</taxon>
        <taxon>Larimichthys</taxon>
    </lineage>
</organism>
<dbReference type="EMBL" id="REGW02000015">
    <property type="protein sequence ID" value="KAE8286416.1"/>
    <property type="molecule type" value="Genomic_DNA"/>
</dbReference>
<keyword evidence="1" id="KW-1133">Transmembrane helix</keyword>
<evidence type="ECO:0000256" key="1">
    <source>
        <dbReference type="SAM" id="Phobius"/>
    </source>
</evidence>
<reference evidence="2 3" key="1">
    <citation type="submission" date="2019-07" db="EMBL/GenBank/DDBJ databases">
        <title>Chromosome genome assembly for large yellow croaker.</title>
        <authorList>
            <person name="Xiao S."/>
        </authorList>
    </citation>
    <scope>NUCLEOTIDE SEQUENCE [LARGE SCALE GENOMIC DNA]</scope>
    <source>
        <strain evidence="2">JMULYC20181020</strain>
        <tissue evidence="2">Muscle</tissue>
    </source>
</reference>
<evidence type="ECO:0000313" key="3">
    <source>
        <dbReference type="Proteomes" id="UP000424527"/>
    </source>
</evidence>
<accession>A0A6G0I5E3</accession>
<name>A0A6G0I5E3_LARCR</name>
<gene>
    <name evidence="2" type="ORF">D5F01_LYC16106</name>
</gene>
<dbReference type="AlphaFoldDB" id="A0A6G0I5E3"/>
<feature type="transmembrane region" description="Helical" evidence="1">
    <location>
        <begin position="106"/>
        <end position="125"/>
    </location>
</feature>
<dbReference type="Proteomes" id="UP000424527">
    <property type="component" value="Unassembled WGS sequence"/>
</dbReference>
<protein>
    <submittedName>
        <fullName evidence="2">Uncharacterized protein</fullName>
    </submittedName>
</protein>
<comment type="caution">
    <text evidence="2">The sequence shown here is derived from an EMBL/GenBank/DDBJ whole genome shotgun (WGS) entry which is preliminary data.</text>
</comment>
<sequence>MRRSGREEVIDISLICVCEAPRIGLPRVTAETTHTVFRQRPVSCEVVEAVCALSRAPRRAWQQNIFVSFSSSEKLAVVSAADRSALLAVTYVLYKKLSLTAVKPHLLFLLIFLPAASVLPADTGLTPAMMPARFRLIHKASRCRYCTKLACKKSVKMMFYFFPPR</sequence>
<proteinExistence type="predicted"/>
<keyword evidence="1" id="KW-0472">Membrane</keyword>
<keyword evidence="3" id="KW-1185">Reference proteome</keyword>
<keyword evidence="1" id="KW-0812">Transmembrane</keyword>
<evidence type="ECO:0000313" key="2">
    <source>
        <dbReference type="EMBL" id="KAE8286416.1"/>
    </source>
</evidence>